<accession>A0A9W5WV14</accession>
<evidence type="ECO:0000313" key="6">
    <source>
        <dbReference type="EMBL" id="GFE54555.1"/>
    </source>
</evidence>
<feature type="domain" description="RING-CH-type" evidence="5">
    <location>
        <begin position="265"/>
        <end position="341"/>
    </location>
</feature>
<dbReference type="Pfam" id="PF12906">
    <property type="entry name" value="RINGv"/>
    <property type="match status" value="1"/>
</dbReference>
<evidence type="ECO:0000256" key="3">
    <source>
        <dbReference type="ARBA" id="ARBA00022833"/>
    </source>
</evidence>
<evidence type="ECO:0000256" key="1">
    <source>
        <dbReference type="ARBA" id="ARBA00022723"/>
    </source>
</evidence>
<dbReference type="OrthoDB" id="264354at2759"/>
<name>A0A9W5WV14_BABOV</name>
<dbReference type="SUPFAM" id="SSF49879">
    <property type="entry name" value="SMAD/FHA domain"/>
    <property type="match status" value="1"/>
</dbReference>
<dbReference type="InterPro" id="IPR008984">
    <property type="entry name" value="SMAD_FHA_dom_sf"/>
</dbReference>
<dbReference type="Pfam" id="PF00498">
    <property type="entry name" value="FHA"/>
    <property type="match status" value="1"/>
</dbReference>
<keyword evidence="7" id="KW-1185">Reference proteome</keyword>
<dbReference type="InterPro" id="IPR000253">
    <property type="entry name" value="FHA_dom"/>
</dbReference>
<sequence>MEPINTAAKTKPLEIVARLLMYQAGPTELLDFEKCAYAEDTLKIKPSEHEDDSASDTTEENKCTYIVQNGRKLHVIAYRHVLMGYLERYPFAMVLAKLIWSDKGCYLCSPDVERSQEVPYDCYRVINSHLYRRAFGCRASSRRVAYALKEGDRILLGRATLLVRHLARKPANSLSHIHAFMSSEGQDAMAATTTQNEIEQQTDDCVKYAVRNTGSCVRGSSTVSTTVEQDKADTSTSLCDVDDIKPAENDMKIDEGGTNQTASANVENEIKCCRICLEDETSGPLVVPCKCKGSMKYVHLACVRTWVQGRLKIRDDEGRMHRTYFLQNLTCELCNVPYPPYVDVQSVWTEFLGIEEPSPPYAVLEPEHSAHAGLHIASLSTTPVNIGRSGDSGIILQDISVSRVHATMHYCEGEFVIEDRNSKFGTILHIGSDFRIPVERGEPIAIKIGTDVLCIEAKPERMSLRSLCCFGYNPNTVRVVV</sequence>
<keyword evidence="3" id="KW-0862">Zinc</keyword>
<reference evidence="6" key="1">
    <citation type="submission" date="2019-12" db="EMBL/GenBank/DDBJ databases">
        <title>Genome sequence of Babesia ovis.</title>
        <authorList>
            <person name="Yamagishi J."/>
            <person name="Sevinc F."/>
            <person name="Xuan X."/>
        </authorList>
    </citation>
    <scope>NUCLEOTIDE SEQUENCE</scope>
    <source>
        <strain evidence="6">Selcuk</strain>
    </source>
</reference>
<dbReference type="EMBL" id="BLIY01000016">
    <property type="protein sequence ID" value="GFE54555.1"/>
    <property type="molecule type" value="Genomic_DNA"/>
</dbReference>
<dbReference type="PANTHER" id="PTHR46210:SF1">
    <property type="entry name" value="FHA DOMAIN-CONTAINING PROTEIN"/>
    <property type="match status" value="1"/>
</dbReference>
<evidence type="ECO:0000259" key="4">
    <source>
        <dbReference type="PROSITE" id="PS50006"/>
    </source>
</evidence>
<evidence type="ECO:0000256" key="2">
    <source>
        <dbReference type="ARBA" id="ARBA00022771"/>
    </source>
</evidence>
<feature type="domain" description="FHA" evidence="4">
    <location>
        <begin position="384"/>
        <end position="429"/>
    </location>
</feature>
<keyword evidence="1" id="KW-0479">Metal-binding</keyword>
<dbReference type="InterPro" id="IPR011016">
    <property type="entry name" value="Znf_RING-CH"/>
</dbReference>
<dbReference type="PROSITE" id="PS51292">
    <property type="entry name" value="ZF_RING_CH"/>
    <property type="match status" value="1"/>
</dbReference>
<dbReference type="Gene3D" id="3.30.40.10">
    <property type="entry name" value="Zinc/RING finger domain, C3HC4 (zinc finger)"/>
    <property type="match status" value="1"/>
</dbReference>
<evidence type="ECO:0000313" key="7">
    <source>
        <dbReference type="Proteomes" id="UP001057455"/>
    </source>
</evidence>
<comment type="caution">
    <text evidence="6">The sequence shown here is derived from an EMBL/GenBank/DDBJ whole genome shotgun (WGS) entry which is preliminary data.</text>
</comment>
<dbReference type="GO" id="GO:0008270">
    <property type="term" value="F:zinc ion binding"/>
    <property type="evidence" value="ECO:0007669"/>
    <property type="project" value="UniProtKB-KW"/>
</dbReference>
<dbReference type="Proteomes" id="UP001057455">
    <property type="component" value="Unassembled WGS sequence"/>
</dbReference>
<dbReference type="CDD" id="cd00060">
    <property type="entry name" value="FHA"/>
    <property type="match status" value="1"/>
</dbReference>
<gene>
    <name evidence="6" type="ORF">BaOVIS_019590</name>
</gene>
<evidence type="ECO:0000259" key="5">
    <source>
        <dbReference type="PROSITE" id="PS51292"/>
    </source>
</evidence>
<dbReference type="PANTHER" id="PTHR46210">
    <property type="entry name" value="FHA DOMAIN-CONTAINING PROTEIN"/>
    <property type="match status" value="1"/>
</dbReference>
<dbReference type="SMART" id="SM00744">
    <property type="entry name" value="RINGv"/>
    <property type="match status" value="1"/>
</dbReference>
<dbReference type="CDD" id="cd16495">
    <property type="entry name" value="RING_CH-C4HC3_MARCH"/>
    <property type="match status" value="1"/>
</dbReference>
<proteinExistence type="predicted"/>
<dbReference type="AlphaFoldDB" id="A0A9W5WV14"/>
<keyword evidence="2" id="KW-0863">Zinc-finger</keyword>
<dbReference type="InterPro" id="IPR013083">
    <property type="entry name" value="Znf_RING/FYVE/PHD"/>
</dbReference>
<dbReference type="PROSITE" id="PS50006">
    <property type="entry name" value="FHA_DOMAIN"/>
    <property type="match status" value="1"/>
</dbReference>
<dbReference type="Gene3D" id="2.60.200.20">
    <property type="match status" value="1"/>
</dbReference>
<protein>
    <submittedName>
        <fullName evidence="6">FHA domain</fullName>
    </submittedName>
</protein>
<organism evidence="6 7">
    <name type="scientific">Babesia ovis</name>
    <dbReference type="NCBI Taxonomy" id="5869"/>
    <lineage>
        <taxon>Eukaryota</taxon>
        <taxon>Sar</taxon>
        <taxon>Alveolata</taxon>
        <taxon>Apicomplexa</taxon>
        <taxon>Aconoidasida</taxon>
        <taxon>Piroplasmida</taxon>
        <taxon>Babesiidae</taxon>
        <taxon>Babesia</taxon>
    </lineage>
</organism>
<dbReference type="SUPFAM" id="SSF57850">
    <property type="entry name" value="RING/U-box"/>
    <property type="match status" value="1"/>
</dbReference>